<evidence type="ECO:0000256" key="3">
    <source>
        <dbReference type="ARBA" id="ARBA00023136"/>
    </source>
</evidence>
<sequence length="439" mass="46207">MKRRALAGVLLSAALVVAGCSGSGDAATDDSGALSPTDPAAVSGDITVLTNRTDLVTDGTMQKYADLFNKDYPNVKVKFEGITDYEGEVKIRMNTDKYGDVLLIPNSVVTADYPKFFASLGGATDLAGKYTAAGIGKGKVGDKIYGLAGFSFINGFVYNKDVWAAAGVTAWPKTPAEFLDALQAVKTKTGATPYYTNYKDGWPLSSWSSVIGSATCDAAANDKLPTANPWAAGSDLNTGDKLLYDIVKNKLSESDPTTTNWEDSKGLLATGKIATMWLGSWSLAQMQDAAKKAGKNPDSIGYMPFPAQVGGKFCSVVAPDYQSAVNIHSPHKAAARAWIDWILEKSDTAAVNQAISAIKGAPLPGALKPFTEAGVTFIDLSQADSAKVSKIDNQSEVGISKPEYRQHIIDVARGAGKGSLDDIFADLAKKWADAAAMAG</sequence>
<evidence type="ECO:0000256" key="5">
    <source>
        <dbReference type="ARBA" id="ARBA00023288"/>
    </source>
</evidence>
<keyword evidence="3" id="KW-0472">Membrane</keyword>
<dbReference type="Pfam" id="PF01547">
    <property type="entry name" value="SBP_bac_1"/>
    <property type="match status" value="1"/>
</dbReference>
<dbReference type="Gene3D" id="3.40.190.10">
    <property type="entry name" value="Periplasmic binding protein-like II"/>
    <property type="match status" value="2"/>
</dbReference>
<dbReference type="AlphaFoldDB" id="A0A841BLZ2"/>
<dbReference type="EMBL" id="JACHMN010000001">
    <property type="protein sequence ID" value="MBB5867772.1"/>
    <property type="molecule type" value="Genomic_DNA"/>
</dbReference>
<dbReference type="InterPro" id="IPR006059">
    <property type="entry name" value="SBP"/>
</dbReference>
<comment type="caution">
    <text evidence="7">The sequence shown here is derived from an EMBL/GenBank/DDBJ whole genome shotgun (WGS) entry which is preliminary data.</text>
</comment>
<dbReference type="PANTHER" id="PTHR43649">
    <property type="entry name" value="ARABINOSE-BINDING PROTEIN-RELATED"/>
    <property type="match status" value="1"/>
</dbReference>
<evidence type="ECO:0000256" key="4">
    <source>
        <dbReference type="ARBA" id="ARBA00023139"/>
    </source>
</evidence>
<feature type="chain" id="PRO_5032904219" evidence="6">
    <location>
        <begin position="27"/>
        <end position="439"/>
    </location>
</feature>
<dbReference type="InterPro" id="IPR050490">
    <property type="entry name" value="Bact_solute-bd_prot1"/>
</dbReference>
<keyword evidence="8" id="KW-1185">Reference proteome</keyword>
<dbReference type="Proteomes" id="UP000587527">
    <property type="component" value="Unassembled WGS sequence"/>
</dbReference>
<evidence type="ECO:0000256" key="1">
    <source>
        <dbReference type="ARBA" id="ARBA00022475"/>
    </source>
</evidence>
<organism evidence="7 8">
    <name type="scientific">Allocatelliglobosispora scoriae</name>
    <dbReference type="NCBI Taxonomy" id="643052"/>
    <lineage>
        <taxon>Bacteria</taxon>
        <taxon>Bacillati</taxon>
        <taxon>Actinomycetota</taxon>
        <taxon>Actinomycetes</taxon>
        <taxon>Micromonosporales</taxon>
        <taxon>Micromonosporaceae</taxon>
        <taxon>Allocatelliglobosispora</taxon>
    </lineage>
</organism>
<proteinExistence type="predicted"/>
<name>A0A841BLZ2_9ACTN</name>
<keyword evidence="5" id="KW-0449">Lipoprotein</keyword>
<keyword evidence="1" id="KW-1003">Cell membrane</keyword>
<dbReference type="PANTHER" id="PTHR43649:SF33">
    <property type="entry name" value="POLYGALACTURONAN_RHAMNOGALACTURONAN-BINDING PROTEIN YTCQ"/>
    <property type="match status" value="1"/>
</dbReference>
<dbReference type="SUPFAM" id="SSF53850">
    <property type="entry name" value="Periplasmic binding protein-like II"/>
    <property type="match status" value="1"/>
</dbReference>
<reference evidence="7 8" key="1">
    <citation type="submission" date="2020-08" db="EMBL/GenBank/DDBJ databases">
        <title>Sequencing the genomes of 1000 actinobacteria strains.</title>
        <authorList>
            <person name="Klenk H.-P."/>
        </authorList>
    </citation>
    <scope>NUCLEOTIDE SEQUENCE [LARGE SCALE GENOMIC DNA]</scope>
    <source>
        <strain evidence="7 8">DSM 45362</strain>
    </source>
</reference>
<dbReference type="RefSeq" id="WP_184833266.1">
    <property type="nucleotide sequence ID" value="NZ_JACHMN010000001.1"/>
</dbReference>
<feature type="signal peptide" evidence="6">
    <location>
        <begin position="1"/>
        <end position="26"/>
    </location>
</feature>
<evidence type="ECO:0000313" key="8">
    <source>
        <dbReference type="Proteomes" id="UP000587527"/>
    </source>
</evidence>
<dbReference type="PROSITE" id="PS51257">
    <property type="entry name" value="PROKAR_LIPOPROTEIN"/>
    <property type="match status" value="1"/>
</dbReference>
<evidence type="ECO:0000256" key="6">
    <source>
        <dbReference type="SAM" id="SignalP"/>
    </source>
</evidence>
<evidence type="ECO:0000256" key="2">
    <source>
        <dbReference type="ARBA" id="ARBA00022729"/>
    </source>
</evidence>
<keyword evidence="2 6" id="KW-0732">Signal</keyword>
<gene>
    <name evidence="7" type="ORF">F4553_001151</name>
</gene>
<accession>A0A841BLZ2</accession>
<evidence type="ECO:0000313" key="7">
    <source>
        <dbReference type="EMBL" id="MBB5867772.1"/>
    </source>
</evidence>
<protein>
    <submittedName>
        <fullName evidence="7">ABC-type glycerol-3-phosphate transport system substrate-binding protein</fullName>
    </submittedName>
</protein>
<keyword evidence="4" id="KW-0564">Palmitate</keyword>